<accession>A0ABY7LEE9</accession>
<gene>
    <name evidence="1" type="ORF">N7E60_11050</name>
</gene>
<sequence length="43" mass="4385">MPAMCGGGHDAAQRGALADRCSLGDVRDGQLAVERGRGFSPVV</sequence>
<reference evidence="1" key="1">
    <citation type="submission" date="2022-09" db="EMBL/GenBank/DDBJ databases">
        <authorList>
            <person name="Li Z.-J."/>
        </authorList>
    </citation>
    <scope>NUCLEOTIDE SEQUENCE</scope>
    <source>
        <strain evidence="1">TGB10</strain>
    </source>
</reference>
<dbReference type="EMBL" id="CP114584">
    <property type="protein sequence ID" value="WBA14245.1"/>
    <property type="molecule type" value="Genomic_DNA"/>
</dbReference>
<name>A0ABY7LEE9_9GAMM</name>
<evidence type="ECO:0000313" key="2">
    <source>
        <dbReference type="Proteomes" id="UP001164676"/>
    </source>
</evidence>
<proteinExistence type="predicted"/>
<keyword evidence="2" id="KW-1185">Reference proteome</keyword>
<dbReference type="Proteomes" id="UP001164676">
    <property type="component" value="Chromosome"/>
</dbReference>
<dbReference type="RefSeq" id="WP_269597495.1">
    <property type="nucleotide sequence ID" value="NZ_CP114584.1"/>
</dbReference>
<evidence type="ECO:0000313" key="1">
    <source>
        <dbReference type="EMBL" id="WBA14245.1"/>
    </source>
</evidence>
<organism evidence="1 2">
    <name type="scientific">Salinivibrio proteolyticus</name>
    <dbReference type="NCBI Taxonomy" id="334715"/>
    <lineage>
        <taxon>Bacteria</taxon>
        <taxon>Pseudomonadati</taxon>
        <taxon>Pseudomonadota</taxon>
        <taxon>Gammaproteobacteria</taxon>
        <taxon>Vibrionales</taxon>
        <taxon>Vibrionaceae</taxon>
        <taxon>Salinivibrio</taxon>
    </lineage>
</organism>
<protein>
    <submittedName>
        <fullName evidence="1">Uncharacterized protein</fullName>
    </submittedName>
</protein>